<keyword evidence="2" id="KW-1185">Reference proteome</keyword>
<comment type="caution">
    <text evidence="1">The sequence shown here is derived from an EMBL/GenBank/DDBJ whole genome shotgun (WGS) entry which is preliminary data.</text>
</comment>
<organism evidence="1 2">
    <name type="scientific">Zarea fungicola</name>
    <dbReference type="NCBI Taxonomy" id="93591"/>
    <lineage>
        <taxon>Eukaryota</taxon>
        <taxon>Fungi</taxon>
        <taxon>Dikarya</taxon>
        <taxon>Ascomycota</taxon>
        <taxon>Pezizomycotina</taxon>
        <taxon>Sordariomycetes</taxon>
        <taxon>Hypocreomycetidae</taxon>
        <taxon>Hypocreales</taxon>
        <taxon>Cordycipitaceae</taxon>
        <taxon>Zarea</taxon>
    </lineage>
</organism>
<name>A0ACC1NP49_9HYPO</name>
<dbReference type="EMBL" id="JANJQO010000180">
    <property type="protein sequence ID" value="KAJ2980689.1"/>
    <property type="molecule type" value="Genomic_DNA"/>
</dbReference>
<gene>
    <name evidence="1" type="ORF">NQ176_g2489</name>
</gene>
<accession>A0ACC1NP49</accession>
<sequence>MQSHHHSNPSGRDLTCDDVISLTQILVQIDSSNPDFGTIPGPGETEIAKYISSWLRCRGIESHWIEATPGRPSVIGVVRGTSGGKSLMLNGHMDTVALSGYKGNPLSGHVVDGKLYGRGSADMKSGLAAAMLALASAKSKRLRGDVVLAAVADEESKSLGTEQVLKAGWRADAAIVAEPTEMALINKHKGFALFEVNIFGVASHGSRVDLGVDAVCKAGHFLVQLDQHAQELRQGFGQDTPPTEGPNIHVGVIRGGEEVASYPALCTILIERRTVAGESKESVTDELLGLLNKVARTVPDFKFDLQLTFWRAPYHIPSTHEFVQFVASHAHIATGLEPVIKGETYWTDMALIHELGIPGVILGPTGVGLHAEIEWVEVDSVRQLARAFVNIVEDFCK</sequence>
<dbReference type="Proteomes" id="UP001143910">
    <property type="component" value="Unassembled WGS sequence"/>
</dbReference>
<reference evidence="1" key="1">
    <citation type="submission" date="2022-08" db="EMBL/GenBank/DDBJ databases">
        <title>Genome Sequence of Lecanicillium fungicola.</title>
        <authorList>
            <person name="Buettner E."/>
        </authorList>
    </citation>
    <scope>NUCLEOTIDE SEQUENCE</scope>
    <source>
        <strain evidence="1">Babe33</strain>
    </source>
</reference>
<evidence type="ECO:0000313" key="2">
    <source>
        <dbReference type="Proteomes" id="UP001143910"/>
    </source>
</evidence>
<protein>
    <submittedName>
        <fullName evidence="1">Uncharacterized protein</fullName>
    </submittedName>
</protein>
<proteinExistence type="predicted"/>
<evidence type="ECO:0000313" key="1">
    <source>
        <dbReference type="EMBL" id="KAJ2980689.1"/>
    </source>
</evidence>